<reference evidence="1" key="1">
    <citation type="submission" date="2023-06" db="EMBL/GenBank/DDBJ databases">
        <title>Comparative genomics of Bacillaceae isolates and their secondary metabolite potential.</title>
        <authorList>
            <person name="Song L."/>
            <person name="Nielsen L.J."/>
            <person name="Mohite O."/>
            <person name="Xu X."/>
            <person name="Weber T."/>
            <person name="Kovacs A.T."/>
        </authorList>
    </citation>
    <scope>NUCLEOTIDE SEQUENCE</scope>
    <source>
        <strain evidence="1">G1S1</strain>
    </source>
</reference>
<evidence type="ECO:0000313" key="2">
    <source>
        <dbReference type="Proteomes" id="UP001238973"/>
    </source>
</evidence>
<dbReference type="RefSeq" id="WP_289348299.1">
    <property type="nucleotide sequence ID" value="NZ_JAUCFI010000002.1"/>
</dbReference>
<sequence length="195" mass="21562">MGDEKEVQTQMLELQRETTETLNKVLNEITLLNSNLEKMGTAISSMQQNVPTTNSSNILANLDADTMLTLLPVASSLFKDTGTGPAMYPMSQVPQPNPLSFLNNLDIDKVLEILPVVRRFFKGTENLDKILPVALSFYKGTETGPAMYSMSQVPQPNPLSFLNNLDIDKVLEILPIVRSLYKAAGESEGKNENKE</sequence>
<evidence type="ECO:0000313" key="1">
    <source>
        <dbReference type="EMBL" id="MDM5281971.1"/>
    </source>
</evidence>
<proteinExistence type="predicted"/>
<organism evidence="1 2">
    <name type="scientific">Peribacillus frigoritolerans</name>
    <dbReference type="NCBI Taxonomy" id="450367"/>
    <lineage>
        <taxon>Bacteria</taxon>
        <taxon>Bacillati</taxon>
        <taxon>Bacillota</taxon>
        <taxon>Bacilli</taxon>
        <taxon>Bacillales</taxon>
        <taxon>Bacillaceae</taxon>
        <taxon>Peribacillus</taxon>
    </lineage>
</organism>
<dbReference type="AlphaFoldDB" id="A0AAJ1QI85"/>
<name>A0AAJ1QI85_9BACI</name>
<protein>
    <submittedName>
        <fullName evidence="1">Uncharacterized protein</fullName>
    </submittedName>
</protein>
<comment type="caution">
    <text evidence="1">The sequence shown here is derived from an EMBL/GenBank/DDBJ whole genome shotgun (WGS) entry which is preliminary data.</text>
</comment>
<dbReference type="Proteomes" id="UP001238973">
    <property type="component" value="Unassembled WGS sequence"/>
</dbReference>
<accession>A0AAJ1QI85</accession>
<gene>
    <name evidence="1" type="ORF">QUF85_01100</name>
</gene>
<dbReference type="EMBL" id="JAUCFI010000002">
    <property type="protein sequence ID" value="MDM5281971.1"/>
    <property type="molecule type" value="Genomic_DNA"/>
</dbReference>